<dbReference type="RefSeq" id="WP_073179983.1">
    <property type="nucleotide sequence ID" value="NZ_FQWL01000003.1"/>
</dbReference>
<reference evidence="2" key="1">
    <citation type="submission" date="2016-11" db="EMBL/GenBank/DDBJ databases">
        <authorList>
            <person name="Varghese N."/>
            <person name="Submissions S."/>
        </authorList>
    </citation>
    <scope>NUCLEOTIDE SEQUENCE [LARGE SCALE GENOMIC DNA]</scope>
    <source>
        <strain evidence="2">DSM 22638</strain>
    </source>
</reference>
<gene>
    <name evidence="1" type="ORF">SAMN04488116_2488</name>
</gene>
<dbReference type="OrthoDB" id="1441376at2"/>
<sequence length="151" mass="17627">MKKTILIASSLLILSNCCTKNEQQQPAAVLATVQNTSIRGVWDLVSTYSYENNQVVDTFYVPPNPRMVKIFYKTKYMWSHKPKDSLEWHAFGTYEMVGDTLIQKREYCSRPMEGHSVETKLKVILEKDTYTQIHFDPKGEAFYAENYKRIE</sequence>
<name>A0A1M5MKJ1_9FLAO</name>
<organism evidence="1 2">
    <name type="scientific">Flagellimonas flava</name>
    <dbReference type="NCBI Taxonomy" id="570519"/>
    <lineage>
        <taxon>Bacteria</taxon>
        <taxon>Pseudomonadati</taxon>
        <taxon>Bacteroidota</taxon>
        <taxon>Flavobacteriia</taxon>
        <taxon>Flavobacteriales</taxon>
        <taxon>Flavobacteriaceae</taxon>
        <taxon>Flagellimonas</taxon>
    </lineage>
</organism>
<dbReference type="EMBL" id="FQWL01000003">
    <property type="protein sequence ID" value="SHG77562.1"/>
    <property type="molecule type" value="Genomic_DNA"/>
</dbReference>
<proteinExistence type="predicted"/>
<dbReference type="Proteomes" id="UP000184532">
    <property type="component" value="Unassembled WGS sequence"/>
</dbReference>
<accession>A0A1M5MKJ1</accession>
<evidence type="ECO:0000313" key="2">
    <source>
        <dbReference type="Proteomes" id="UP000184532"/>
    </source>
</evidence>
<evidence type="ECO:0008006" key="3">
    <source>
        <dbReference type="Google" id="ProtNLM"/>
    </source>
</evidence>
<evidence type="ECO:0000313" key="1">
    <source>
        <dbReference type="EMBL" id="SHG77562.1"/>
    </source>
</evidence>
<keyword evidence="2" id="KW-1185">Reference proteome</keyword>
<dbReference type="AlphaFoldDB" id="A0A1M5MKJ1"/>
<dbReference type="STRING" id="570519.SAMN04488116_2488"/>
<protein>
    <recommendedName>
        <fullName evidence="3">Lipocalin-like domain-containing protein</fullName>
    </recommendedName>
</protein>